<feature type="signal peptide" evidence="8">
    <location>
        <begin position="1"/>
        <end position="32"/>
    </location>
</feature>
<keyword evidence="7 8" id="KW-0998">Cell outer membrane</keyword>
<comment type="caution">
    <text evidence="11">The sequence shown here is derived from an EMBL/GenBank/DDBJ whole genome shotgun (WGS) entry which is preliminary data.</text>
</comment>
<dbReference type="Pfam" id="PF07244">
    <property type="entry name" value="POTRA"/>
    <property type="match status" value="4"/>
</dbReference>
<name>A0A328ZH70_9BURK</name>
<protein>
    <recommendedName>
        <fullName evidence="8 9">Outer membrane protein assembly factor BamA</fullName>
    </recommendedName>
</protein>
<keyword evidence="2 8" id="KW-1134">Transmembrane beta strand</keyword>
<evidence type="ECO:0000256" key="4">
    <source>
        <dbReference type="ARBA" id="ARBA00022729"/>
    </source>
</evidence>
<reference evidence="11 12" key="1">
    <citation type="submission" date="2018-06" db="EMBL/GenBank/DDBJ databases">
        <title>Genomic Encyclopedia of Archaeal and Bacterial Type Strains, Phase II (KMG-II): from individual species to whole genera.</title>
        <authorList>
            <person name="Goeker M."/>
        </authorList>
    </citation>
    <scope>NUCLEOTIDE SEQUENCE [LARGE SCALE GENOMIC DNA]</scope>
    <source>
        <strain evidence="11 12">CFPB 3232</strain>
    </source>
</reference>
<feature type="domain" description="POTRA" evidence="10">
    <location>
        <begin position="190"/>
        <end position="278"/>
    </location>
</feature>
<feature type="domain" description="POTRA" evidence="10">
    <location>
        <begin position="107"/>
        <end position="187"/>
    </location>
</feature>
<evidence type="ECO:0000259" key="10">
    <source>
        <dbReference type="PROSITE" id="PS51779"/>
    </source>
</evidence>
<evidence type="ECO:0000256" key="9">
    <source>
        <dbReference type="NCBIfam" id="TIGR03303"/>
    </source>
</evidence>
<dbReference type="InterPro" id="IPR000184">
    <property type="entry name" value="Bac_surfAg_D15"/>
</dbReference>
<dbReference type="PANTHER" id="PTHR12815">
    <property type="entry name" value="SORTING AND ASSEMBLY MACHINERY SAMM50 PROTEIN FAMILY MEMBER"/>
    <property type="match status" value="1"/>
</dbReference>
<keyword evidence="6 8" id="KW-0472">Membrane</keyword>
<dbReference type="PANTHER" id="PTHR12815:SF23">
    <property type="entry name" value="OUTER MEMBRANE PROTEIN ASSEMBLY FACTOR BAMA"/>
    <property type="match status" value="1"/>
</dbReference>
<dbReference type="Pfam" id="PF01103">
    <property type="entry name" value="Omp85"/>
    <property type="match status" value="1"/>
</dbReference>
<accession>A0A328ZH70</accession>
<comment type="subunit">
    <text evidence="8">Part of the Bam complex.</text>
</comment>
<feature type="domain" description="POTRA" evidence="10">
    <location>
        <begin position="39"/>
        <end position="106"/>
    </location>
</feature>
<evidence type="ECO:0000256" key="1">
    <source>
        <dbReference type="ARBA" id="ARBA00004370"/>
    </source>
</evidence>
<organism evidence="11 12">
    <name type="scientific">Paracidovorax anthurii</name>
    <dbReference type="NCBI Taxonomy" id="78229"/>
    <lineage>
        <taxon>Bacteria</taxon>
        <taxon>Pseudomonadati</taxon>
        <taxon>Pseudomonadota</taxon>
        <taxon>Betaproteobacteria</taxon>
        <taxon>Burkholderiales</taxon>
        <taxon>Comamonadaceae</taxon>
        <taxon>Paracidovorax</taxon>
    </lineage>
</organism>
<dbReference type="InterPro" id="IPR010827">
    <property type="entry name" value="BamA/TamA_POTRA"/>
</dbReference>
<dbReference type="Gene3D" id="2.40.160.50">
    <property type="entry name" value="membrane protein fhac: a member of the omp85/tpsb transporter family"/>
    <property type="match status" value="1"/>
</dbReference>
<dbReference type="PROSITE" id="PS51779">
    <property type="entry name" value="POTRA"/>
    <property type="match status" value="4"/>
</dbReference>
<evidence type="ECO:0000256" key="7">
    <source>
        <dbReference type="ARBA" id="ARBA00023237"/>
    </source>
</evidence>
<keyword evidence="3 8" id="KW-0812">Transmembrane</keyword>
<dbReference type="HAMAP" id="MF_01430">
    <property type="entry name" value="OM_assembly_BamA"/>
    <property type="match status" value="1"/>
</dbReference>
<sequence precursor="true">MSASASLMKKHINRLGVRTACAVAAMVFVAQAAWALEPFKVQDIRVEGLQRVEPGTVFASMPLRVGDDYNDEKGAAAIRALFALGLFKDIRLEASGNVLVVVVEERPTIADVDFAGTREFDKDTLKKAMRDVGLTEGRPYDKALTDRAEQELKRQYINKSLYGAEVVTTVTPIERNRVNLTFTVTEGEPAKIKEIHVVGAKAFSESTLKGLFDQDTGGWLSWYTKSDRYSRTKLNADLETLRSYYLARGYLEFRIDSTQVAISPDKQDITITVNVTEGERYVVSGVKLEGNYLERDDEFKSLITIQPGEPYNADRVTETTKAFTDHFGNFGFAFARVEAVPEIDRENNRVALVLRAEPSRRAYVRRIAVSGNNRTRDEVVRREFRQYEASWYDGDKIRLSRDRVDRLGFFTEVNVETQEVPGSPDQVDLVVNVAEKPTGSLQLGAGFSSAEKVSVSFSIKQENVFGSGNYLGVDVNTSKYRRTLVFSTTNPYFTQDGISRTLDLYYRTDKPYEDQGGNYELITAGTSVRFGIPFSETDTVFFGGGLEQTRIKLGTNIPAAYLSYATTYGASSTAIPLTIGWSRDDRDSALAPNSGRYQRLNSDWSVAGDARYVRANYQFQQYVPLNKKFTVAFNSEFGWGKGLNGRPFPVFKNFYSGGLGSVRGFDQGTLGPRDVTGASLGGPKKVTLNAELIAPFPGAGNDRTLRVFTFVDAGNVYGEDEKVTFSDMRVSAGLGLSWISPLGPLRLAFAQPVRKFAGDRIQKLQFQIGTSF</sequence>
<dbReference type="GO" id="GO:0009279">
    <property type="term" value="C:cell outer membrane"/>
    <property type="evidence" value="ECO:0007669"/>
    <property type="project" value="UniProtKB-SubCell"/>
</dbReference>
<evidence type="ECO:0000313" key="12">
    <source>
        <dbReference type="Proteomes" id="UP000248856"/>
    </source>
</evidence>
<dbReference type="FunFam" id="3.10.20.310:FF:000002">
    <property type="entry name" value="Outer membrane protein assembly factor BamA"/>
    <property type="match status" value="1"/>
</dbReference>
<dbReference type="InterPro" id="IPR023707">
    <property type="entry name" value="OM_assembly_BamA"/>
</dbReference>
<dbReference type="Gene3D" id="3.10.20.310">
    <property type="entry name" value="membrane protein fhac"/>
    <property type="match status" value="5"/>
</dbReference>
<dbReference type="PIRSF" id="PIRSF006076">
    <property type="entry name" value="OM_assembly_OMP85"/>
    <property type="match status" value="1"/>
</dbReference>
<evidence type="ECO:0000256" key="3">
    <source>
        <dbReference type="ARBA" id="ARBA00022692"/>
    </source>
</evidence>
<dbReference type="InterPro" id="IPR039910">
    <property type="entry name" value="D15-like"/>
</dbReference>
<proteinExistence type="inferred from homology"/>
<evidence type="ECO:0000313" key="11">
    <source>
        <dbReference type="EMBL" id="RAR85588.1"/>
    </source>
</evidence>
<evidence type="ECO:0000256" key="5">
    <source>
        <dbReference type="ARBA" id="ARBA00022737"/>
    </source>
</evidence>
<feature type="chain" id="PRO_5016470250" description="Outer membrane protein assembly factor BamA" evidence="8">
    <location>
        <begin position="33"/>
        <end position="772"/>
    </location>
</feature>
<dbReference type="NCBIfam" id="TIGR03303">
    <property type="entry name" value="OM_YaeT"/>
    <property type="match status" value="1"/>
</dbReference>
<evidence type="ECO:0000256" key="6">
    <source>
        <dbReference type="ARBA" id="ARBA00023136"/>
    </source>
</evidence>
<dbReference type="EMBL" id="QLTA01000004">
    <property type="protein sequence ID" value="RAR85588.1"/>
    <property type="molecule type" value="Genomic_DNA"/>
</dbReference>
<comment type="similarity">
    <text evidence="8">Belongs to the BamA family.</text>
</comment>
<gene>
    <name evidence="8" type="primary">bamA</name>
    <name evidence="11" type="ORF">AX018_100441</name>
</gene>
<dbReference type="AlphaFoldDB" id="A0A328ZH70"/>
<feature type="domain" description="POTRA" evidence="10">
    <location>
        <begin position="362"/>
        <end position="436"/>
    </location>
</feature>
<keyword evidence="5 8" id="KW-0677">Repeat</keyword>
<dbReference type="Proteomes" id="UP000248856">
    <property type="component" value="Unassembled WGS sequence"/>
</dbReference>
<dbReference type="GO" id="GO:0051205">
    <property type="term" value="P:protein insertion into membrane"/>
    <property type="evidence" value="ECO:0007669"/>
    <property type="project" value="UniProtKB-UniRule"/>
</dbReference>
<comment type="function">
    <text evidence="8">Part of the outer membrane protein assembly complex, which is involved in assembly and insertion of beta-barrel proteins into the outer membrane.</text>
</comment>
<evidence type="ECO:0000256" key="8">
    <source>
        <dbReference type="HAMAP-Rule" id="MF_01430"/>
    </source>
</evidence>
<dbReference type="GO" id="GO:0043165">
    <property type="term" value="P:Gram-negative-bacterium-type cell outer membrane assembly"/>
    <property type="evidence" value="ECO:0007669"/>
    <property type="project" value="UniProtKB-UniRule"/>
</dbReference>
<keyword evidence="12" id="KW-1185">Reference proteome</keyword>
<keyword evidence="4 8" id="KW-0732">Signal</keyword>
<dbReference type="InterPro" id="IPR034746">
    <property type="entry name" value="POTRA"/>
</dbReference>
<dbReference type="FunFam" id="3.10.20.310:FF:000003">
    <property type="entry name" value="Outer membrane protein assembly factor BamA"/>
    <property type="match status" value="1"/>
</dbReference>
<comment type="subcellular location">
    <subcellularLocation>
        <location evidence="8">Cell outer membrane</location>
    </subcellularLocation>
    <subcellularLocation>
        <location evidence="1">Membrane</location>
    </subcellularLocation>
</comment>
<evidence type="ECO:0000256" key="2">
    <source>
        <dbReference type="ARBA" id="ARBA00022452"/>
    </source>
</evidence>